<evidence type="ECO:0000313" key="2">
    <source>
        <dbReference type="EMBL" id="CAF3440608.1"/>
    </source>
</evidence>
<evidence type="ECO:0000313" key="3">
    <source>
        <dbReference type="Proteomes" id="UP000663872"/>
    </source>
</evidence>
<accession>A0A818DGY8</accession>
<dbReference type="EMBL" id="CAJNYT010001981">
    <property type="protein sequence ID" value="CAF3440608.1"/>
    <property type="molecule type" value="Genomic_DNA"/>
</dbReference>
<dbReference type="Proteomes" id="UP000663872">
    <property type="component" value="Unassembled WGS sequence"/>
</dbReference>
<evidence type="ECO:0000256" key="1">
    <source>
        <dbReference type="SAM" id="MobiDB-lite"/>
    </source>
</evidence>
<proteinExistence type="predicted"/>
<feature type="region of interest" description="Disordered" evidence="1">
    <location>
        <begin position="1"/>
        <end position="24"/>
    </location>
</feature>
<gene>
    <name evidence="2" type="ORF">GRG538_LOCUS13445</name>
</gene>
<reference evidence="2" key="1">
    <citation type="submission" date="2021-02" db="EMBL/GenBank/DDBJ databases">
        <authorList>
            <person name="Nowell W R."/>
        </authorList>
    </citation>
    <scope>NUCLEOTIDE SEQUENCE</scope>
</reference>
<organism evidence="2 3">
    <name type="scientific">Rotaria socialis</name>
    <dbReference type="NCBI Taxonomy" id="392032"/>
    <lineage>
        <taxon>Eukaryota</taxon>
        <taxon>Metazoa</taxon>
        <taxon>Spiralia</taxon>
        <taxon>Gnathifera</taxon>
        <taxon>Rotifera</taxon>
        <taxon>Eurotatoria</taxon>
        <taxon>Bdelloidea</taxon>
        <taxon>Philodinida</taxon>
        <taxon>Philodinidae</taxon>
        <taxon>Rotaria</taxon>
    </lineage>
</organism>
<comment type="caution">
    <text evidence="2">The sequence shown here is derived from an EMBL/GenBank/DDBJ whole genome shotgun (WGS) entry which is preliminary data.</text>
</comment>
<name>A0A818DGY8_9BILA</name>
<dbReference type="AlphaFoldDB" id="A0A818DGY8"/>
<protein>
    <submittedName>
        <fullName evidence="2">Uncharacterized protein</fullName>
    </submittedName>
</protein>
<sequence length="98" mass="11040">MKAALARMHHPQVQAPPPATSTDWPLHMHTMSAYHHPHQGATSIHSAVQLMNIGNTTRKKGKRRRYDEEDQPLQSLMSSLTKLYIKTNTSGMSSFIDC</sequence>